<dbReference type="InterPro" id="IPR036291">
    <property type="entry name" value="NAD(P)-bd_dom_sf"/>
</dbReference>
<sequence length="305" mass="33749">MTSQPSVLVIGVGELGNAVLEALAAHPQHGQTTVLLRPSTITSSDPTKKAQMAKLASLNISTLAGDIVNATEDELSTLFAPYHTVVGCTGMTFPAGSQLKIARAVLAARVRRYLPWQFGVDYDAIGRGSSQDLFSEQLDVRDLLRGQKETQWVIISTGMFMSFLFWPPFDVVSRDRRTVRALGDWDNKVTVTTPRDIGRVVAEVVWASPETQGVVFTAGETVSYRRVAEVVEKVCKEKVNRQVWSMNVLKEELAKNPEDGIKKYKVVFAEGRGVAWDEATTFNSQRGMKLQGLEDWGRENVRMIG</sequence>
<reference evidence="4 5" key="1">
    <citation type="submission" date="2024-09" db="EMBL/GenBank/DDBJ databases">
        <title>Rethinking Asexuality: The Enigmatic Case of Functional Sexual Genes in Lepraria (Stereocaulaceae).</title>
        <authorList>
            <person name="Doellman M."/>
            <person name="Sun Y."/>
            <person name="Barcenas-Pena A."/>
            <person name="Lumbsch H.T."/>
            <person name="Grewe F."/>
        </authorList>
    </citation>
    <scope>NUCLEOTIDE SEQUENCE [LARGE SCALE GENOMIC DNA]</scope>
    <source>
        <strain evidence="4 5">Mercado 3170</strain>
    </source>
</reference>
<keyword evidence="1" id="KW-0521">NADP</keyword>
<dbReference type="Gene3D" id="3.90.25.10">
    <property type="entry name" value="UDP-galactose 4-epimerase, domain 1"/>
    <property type="match status" value="1"/>
</dbReference>
<accession>A0ABR3ZW51</accession>
<gene>
    <name evidence="4" type="ORF">N7G274_009318</name>
</gene>
<evidence type="ECO:0000313" key="5">
    <source>
        <dbReference type="Proteomes" id="UP001590950"/>
    </source>
</evidence>
<organism evidence="4 5">
    <name type="scientific">Stereocaulon virgatum</name>
    <dbReference type="NCBI Taxonomy" id="373712"/>
    <lineage>
        <taxon>Eukaryota</taxon>
        <taxon>Fungi</taxon>
        <taxon>Dikarya</taxon>
        <taxon>Ascomycota</taxon>
        <taxon>Pezizomycotina</taxon>
        <taxon>Lecanoromycetes</taxon>
        <taxon>OSLEUM clade</taxon>
        <taxon>Lecanoromycetidae</taxon>
        <taxon>Lecanorales</taxon>
        <taxon>Lecanorineae</taxon>
        <taxon>Stereocaulaceae</taxon>
        <taxon>Stereocaulon</taxon>
    </lineage>
</organism>
<dbReference type="InterPro" id="IPR008030">
    <property type="entry name" value="NmrA-like"/>
</dbReference>
<dbReference type="CDD" id="cd05259">
    <property type="entry name" value="PCBER_SDR_a"/>
    <property type="match status" value="1"/>
</dbReference>
<dbReference type="PANTHER" id="PTHR47706">
    <property type="entry name" value="NMRA-LIKE FAMILY PROTEIN"/>
    <property type="match status" value="1"/>
</dbReference>
<dbReference type="InterPro" id="IPR045312">
    <property type="entry name" value="PCBER-like"/>
</dbReference>
<dbReference type="InterPro" id="IPR051609">
    <property type="entry name" value="NmrA/Isoflavone_reductase-like"/>
</dbReference>
<keyword evidence="5" id="KW-1185">Reference proteome</keyword>
<dbReference type="Proteomes" id="UP001590950">
    <property type="component" value="Unassembled WGS sequence"/>
</dbReference>
<evidence type="ECO:0000256" key="2">
    <source>
        <dbReference type="ARBA" id="ARBA00023002"/>
    </source>
</evidence>
<dbReference type="SUPFAM" id="SSF51735">
    <property type="entry name" value="NAD(P)-binding Rossmann-fold domains"/>
    <property type="match status" value="1"/>
</dbReference>
<comment type="caution">
    <text evidence="4">The sequence shown here is derived from an EMBL/GenBank/DDBJ whole genome shotgun (WGS) entry which is preliminary data.</text>
</comment>
<feature type="domain" description="NmrA-like" evidence="3">
    <location>
        <begin position="7"/>
        <end position="264"/>
    </location>
</feature>
<dbReference type="Gene3D" id="3.40.50.720">
    <property type="entry name" value="NAD(P)-binding Rossmann-like Domain"/>
    <property type="match status" value="1"/>
</dbReference>
<dbReference type="EMBL" id="JBEFKJ010000036">
    <property type="protein sequence ID" value="KAL2037844.1"/>
    <property type="molecule type" value="Genomic_DNA"/>
</dbReference>
<evidence type="ECO:0000256" key="1">
    <source>
        <dbReference type="ARBA" id="ARBA00022857"/>
    </source>
</evidence>
<evidence type="ECO:0000259" key="3">
    <source>
        <dbReference type="Pfam" id="PF05368"/>
    </source>
</evidence>
<name>A0ABR3ZW51_9LECA</name>
<dbReference type="PANTHER" id="PTHR47706:SF6">
    <property type="entry name" value="NMRA-LIKE FAMILY PROTEIN (AFU_ORTHOLOGUE AFUA_6G00280)"/>
    <property type="match status" value="1"/>
</dbReference>
<proteinExistence type="predicted"/>
<dbReference type="Pfam" id="PF05368">
    <property type="entry name" value="NmrA"/>
    <property type="match status" value="1"/>
</dbReference>
<protein>
    <recommendedName>
        <fullName evidence="3">NmrA-like domain-containing protein</fullName>
    </recommendedName>
</protein>
<keyword evidence="2" id="KW-0560">Oxidoreductase</keyword>
<evidence type="ECO:0000313" key="4">
    <source>
        <dbReference type="EMBL" id="KAL2037844.1"/>
    </source>
</evidence>